<keyword evidence="1" id="KW-1133">Transmembrane helix</keyword>
<dbReference type="Proteomes" id="UP000439780">
    <property type="component" value="Unassembled WGS sequence"/>
</dbReference>
<protein>
    <submittedName>
        <fullName evidence="3">DedA family protein</fullName>
    </submittedName>
</protein>
<dbReference type="OrthoDB" id="948134at2"/>
<evidence type="ECO:0000313" key="3">
    <source>
        <dbReference type="EMBL" id="MXP29502.1"/>
    </source>
</evidence>
<keyword evidence="4" id="KW-1185">Reference proteome</keyword>
<evidence type="ECO:0000259" key="2">
    <source>
        <dbReference type="Pfam" id="PF09335"/>
    </source>
</evidence>
<evidence type="ECO:0000256" key="1">
    <source>
        <dbReference type="SAM" id="Phobius"/>
    </source>
</evidence>
<dbReference type="InterPro" id="IPR051311">
    <property type="entry name" value="DedA_domain"/>
</dbReference>
<gene>
    <name evidence="3" type="ORF">GRI58_11800</name>
</gene>
<feature type="transmembrane region" description="Helical" evidence="1">
    <location>
        <begin position="85"/>
        <end position="104"/>
    </location>
</feature>
<dbReference type="PANTHER" id="PTHR42709">
    <property type="entry name" value="ALKALINE PHOSPHATASE LIKE PROTEIN"/>
    <property type="match status" value="1"/>
</dbReference>
<organism evidence="3 4">
    <name type="scientific">Qipengyuania algicida</name>
    <dbReference type="NCBI Taxonomy" id="1836209"/>
    <lineage>
        <taxon>Bacteria</taxon>
        <taxon>Pseudomonadati</taxon>
        <taxon>Pseudomonadota</taxon>
        <taxon>Alphaproteobacteria</taxon>
        <taxon>Sphingomonadales</taxon>
        <taxon>Erythrobacteraceae</taxon>
        <taxon>Qipengyuania</taxon>
    </lineage>
</organism>
<comment type="caution">
    <text evidence="3">The sequence shown here is derived from an EMBL/GenBank/DDBJ whole genome shotgun (WGS) entry which is preliminary data.</text>
</comment>
<dbReference type="InterPro" id="IPR032816">
    <property type="entry name" value="VTT_dom"/>
</dbReference>
<dbReference type="RefSeq" id="WP_160753806.1">
    <property type="nucleotide sequence ID" value="NZ_WTYA01000009.1"/>
</dbReference>
<sequence>MTHVNLLISHYGLIAILIGAGIEGETVVATGGLFAHRGLLPLPGVMAAAAIGSFTADQIFFHLGRHFRESRVVSRMRQRTTFDRTIRTVEKYPVGFVFAFRFMWGLRTVSPVALGTTQIGAGRFAVLNLLAAIVWAMAIASIGYLFSGTLKALGAHMRTLEHYALAIVALAVLLGGAAWLIRRQWGGAG</sequence>
<evidence type="ECO:0000313" key="4">
    <source>
        <dbReference type="Proteomes" id="UP000439780"/>
    </source>
</evidence>
<dbReference type="GO" id="GO:0005886">
    <property type="term" value="C:plasma membrane"/>
    <property type="evidence" value="ECO:0007669"/>
    <property type="project" value="TreeGrafter"/>
</dbReference>
<feature type="transmembrane region" description="Helical" evidence="1">
    <location>
        <begin position="12"/>
        <end position="34"/>
    </location>
</feature>
<reference evidence="3 4" key="1">
    <citation type="submission" date="2019-12" db="EMBL/GenBank/DDBJ databases">
        <title>Genomic-based taxomic classification of the family Erythrobacteraceae.</title>
        <authorList>
            <person name="Xu L."/>
        </authorList>
    </citation>
    <scope>NUCLEOTIDE SEQUENCE [LARGE SCALE GENOMIC DNA]</scope>
    <source>
        <strain evidence="3 4">KEMB 9005-328</strain>
    </source>
</reference>
<feature type="domain" description="VTT" evidence="2">
    <location>
        <begin position="24"/>
        <end position="144"/>
    </location>
</feature>
<name>A0A845AG12_9SPHN</name>
<keyword evidence="1" id="KW-0812">Transmembrane</keyword>
<dbReference type="Pfam" id="PF09335">
    <property type="entry name" value="VTT_dom"/>
    <property type="match status" value="1"/>
</dbReference>
<dbReference type="AlphaFoldDB" id="A0A845AG12"/>
<feature type="transmembrane region" description="Helical" evidence="1">
    <location>
        <begin position="124"/>
        <end position="150"/>
    </location>
</feature>
<dbReference type="EMBL" id="WTYA01000009">
    <property type="protein sequence ID" value="MXP29502.1"/>
    <property type="molecule type" value="Genomic_DNA"/>
</dbReference>
<feature type="transmembrane region" description="Helical" evidence="1">
    <location>
        <begin position="40"/>
        <end position="64"/>
    </location>
</feature>
<proteinExistence type="predicted"/>
<dbReference type="PANTHER" id="PTHR42709:SF2">
    <property type="entry name" value="INNER MEMBRANE PROTEIN YOHD"/>
    <property type="match status" value="1"/>
</dbReference>
<keyword evidence="1" id="KW-0472">Membrane</keyword>
<accession>A0A845AG12</accession>
<feature type="transmembrane region" description="Helical" evidence="1">
    <location>
        <begin position="162"/>
        <end position="181"/>
    </location>
</feature>